<dbReference type="eggNOG" id="ENOG502RY83">
    <property type="taxonomic scope" value="Eukaryota"/>
</dbReference>
<gene>
    <name evidence="10" type="primary">LOC103491245</name>
</gene>
<evidence type="ECO:0000256" key="2">
    <source>
        <dbReference type="ARBA" id="ARBA00004574"/>
    </source>
</evidence>
<dbReference type="OrthoDB" id="77828at2759"/>
<comment type="subcellular location">
    <subcellularLocation>
        <location evidence="2">Chromosome</location>
        <location evidence="2">Telomere</location>
    </subcellularLocation>
    <subcellularLocation>
        <location evidence="1">Nucleus</location>
    </subcellularLocation>
</comment>
<reference evidence="10" key="1">
    <citation type="submission" date="2025-08" db="UniProtKB">
        <authorList>
            <consortium name="RefSeq"/>
        </authorList>
    </citation>
    <scope>IDENTIFICATION</scope>
    <source>
        <tissue evidence="10">Stem</tissue>
    </source>
</reference>
<dbReference type="GO" id="GO:0003677">
    <property type="term" value="F:DNA binding"/>
    <property type="evidence" value="ECO:0007669"/>
    <property type="project" value="UniProtKB-KW"/>
</dbReference>
<evidence type="ECO:0000256" key="1">
    <source>
        <dbReference type="ARBA" id="ARBA00004123"/>
    </source>
</evidence>
<dbReference type="GO" id="GO:0000781">
    <property type="term" value="C:chromosome, telomeric region"/>
    <property type="evidence" value="ECO:0007669"/>
    <property type="project" value="UniProtKB-SubCell"/>
</dbReference>
<evidence type="ECO:0000256" key="5">
    <source>
        <dbReference type="ARBA" id="ARBA00022895"/>
    </source>
</evidence>
<keyword evidence="7" id="KW-0539">Nucleus</keyword>
<dbReference type="FunCoup" id="A0A1S3BLT5">
    <property type="interactions" value="15"/>
</dbReference>
<dbReference type="InParanoid" id="A0A1S3BLT5"/>
<dbReference type="SUPFAM" id="SSF50249">
    <property type="entry name" value="Nucleic acid-binding proteins"/>
    <property type="match status" value="1"/>
</dbReference>
<organism evidence="9 10">
    <name type="scientific">Cucumis melo</name>
    <name type="common">Muskmelon</name>
    <dbReference type="NCBI Taxonomy" id="3656"/>
    <lineage>
        <taxon>Eukaryota</taxon>
        <taxon>Viridiplantae</taxon>
        <taxon>Streptophyta</taxon>
        <taxon>Embryophyta</taxon>
        <taxon>Tracheophyta</taxon>
        <taxon>Spermatophyta</taxon>
        <taxon>Magnoliopsida</taxon>
        <taxon>eudicotyledons</taxon>
        <taxon>Gunneridae</taxon>
        <taxon>Pentapetalae</taxon>
        <taxon>rosids</taxon>
        <taxon>fabids</taxon>
        <taxon>Cucurbitales</taxon>
        <taxon>Cucurbitaceae</taxon>
        <taxon>Benincaseae</taxon>
        <taxon>Cucumis</taxon>
    </lineage>
</organism>
<dbReference type="GeneID" id="103491245"/>
<evidence type="ECO:0000256" key="7">
    <source>
        <dbReference type="ARBA" id="ARBA00023242"/>
    </source>
</evidence>
<dbReference type="RefSeq" id="XP_008449339.1">
    <property type="nucleotide sequence ID" value="XM_008451117.3"/>
</dbReference>
<dbReference type="InterPro" id="IPR040260">
    <property type="entry name" value="RFA2-like"/>
</dbReference>
<evidence type="ECO:0000313" key="9">
    <source>
        <dbReference type="Proteomes" id="UP001652600"/>
    </source>
</evidence>
<dbReference type="GO" id="GO:0005634">
    <property type="term" value="C:nucleus"/>
    <property type="evidence" value="ECO:0007669"/>
    <property type="project" value="UniProtKB-SubCell"/>
</dbReference>
<evidence type="ECO:0000256" key="8">
    <source>
        <dbReference type="ARBA" id="ARBA00030039"/>
    </source>
</evidence>
<name>A0A1S3BLT5_CUCME</name>
<dbReference type="PANTHER" id="PTHR13989:SF33">
    <property type="entry name" value="CST COMPLEX SUBUNIT STN1"/>
    <property type="match status" value="1"/>
</dbReference>
<evidence type="ECO:0000256" key="4">
    <source>
        <dbReference type="ARBA" id="ARBA00022454"/>
    </source>
</evidence>
<proteinExistence type="predicted"/>
<dbReference type="PANTHER" id="PTHR13989">
    <property type="entry name" value="REPLICATION PROTEIN A-RELATED"/>
    <property type="match status" value="1"/>
</dbReference>
<dbReference type="Proteomes" id="UP001652600">
    <property type="component" value="Chromosome 5"/>
</dbReference>
<keyword evidence="5" id="KW-0779">Telomere</keyword>
<protein>
    <recommendedName>
        <fullName evidence="3">CST complex subunit STN1</fullName>
    </recommendedName>
    <alternativeName>
        <fullName evidence="8">Suppressor of cdc thirteen homolog</fullName>
    </alternativeName>
</protein>
<keyword evidence="6" id="KW-0238">DNA-binding</keyword>
<sequence length="218" mass="24930">MSLLFRSPFSIFLMGLFMNFNWALIDLQKKAHWAKNLTQPQPEKLHIRFPMNQRQRFSFSLYQTHVKLLGFDLNSLNQNSSSDSVSFSRKGYAVSCTEIVGVVVFRDLKPNRFLKFSVDDGTACVGCILWLNHLTSSYFASRHHPDVRILADMATHFAAQIRVGIVVRVRGKLSSYRGMVQITVSDVVVEDDPNAEILHWLDSMRLAMKCYDLSPIPT</sequence>
<keyword evidence="9" id="KW-1185">Reference proteome</keyword>
<accession>A0A1S3BLT5</accession>
<dbReference type="KEGG" id="cmo:103491245"/>
<evidence type="ECO:0000256" key="3">
    <source>
        <dbReference type="ARBA" id="ARBA00017411"/>
    </source>
</evidence>
<dbReference type="InterPro" id="IPR012340">
    <property type="entry name" value="NA-bd_OB-fold"/>
</dbReference>
<evidence type="ECO:0000313" key="10">
    <source>
        <dbReference type="RefSeq" id="XP_008449339.1"/>
    </source>
</evidence>
<dbReference type="AlphaFoldDB" id="A0A1S3BLT5"/>
<evidence type="ECO:0000256" key="6">
    <source>
        <dbReference type="ARBA" id="ARBA00023125"/>
    </source>
</evidence>
<dbReference type="Gene3D" id="2.40.50.140">
    <property type="entry name" value="Nucleic acid-binding proteins"/>
    <property type="match status" value="1"/>
</dbReference>
<dbReference type="SMR" id="A0A1S3BLT5"/>
<keyword evidence="4" id="KW-0158">Chromosome</keyword>